<keyword evidence="3" id="KW-1185">Reference proteome</keyword>
<evidence type="ECO:0000313" key="2">
    <source>
        <dbReference type="EMBL" id="OEF98285.1"/>
    </source>
</evidence>
<dbReference type="PROSITE" id="PS51257">
    <property type="entry name" value="PROKAR_LIPOPROTEIN"/>
    <property type="match status" value="1"/>
</dbReference>
<dbReference type="STRING" id="766136.BHF68_00965"/>
<dbReference type="Proteomes" id="UP000094296">
    <property type="component" value="Unassembled WGS sequence"/>
</dbReference>
<dbReference type="AlphaFoldDB" id="A0A1E5G5B1"/>
<feature type="domain" description="GerMN" evidence="1">
    <location>
        <begin position="97"/>
        <end position="189"/>
    </location>
</feature>
<evidence type="ECO:0000313" key="3">
    <source>
        <dbReference type="Proteomes" id="UP000094296"/>
    </source>
</evidence>
<dbReference type="RefSeq" id="WP_069641777.1">
    <property type="nucleotide sequence ID" value="NZ_MIJE01000001.1"/>
</dbReference>
<feature type="domain" description="GerMN" evidence="1">
    <location>
        <begin position="253"/>
        <end position="340"/>
    </location>
</feature>
<dbReference type="SMART" id="SM00909">
    <property type="entry name" value="Germane"/>
    <property type="match status" value="2"/>
</dbReference>
<proteinExistence type="predicted"/>
<organism evidence="2 3">
    <name type="scientific">Desulfuribacillus alkaliarsenatis</name>
    <dbReference type="NCBI Taxonomy" id="766136"/>
    <lineage>
        <taxon>Bacteria</taxon>
        <taxon>Bacillati</taxon>
        <taxon>Bacillota</taxon>
        <taxon>Desulfuribacillia</taxon>
        <taxon>Desulfuribacillales</taxon>
        <taxon>Desulfuribacillaceae</taxon>
        <taxon>Desulfuribacillus</taxon>
    </lineage>
</organism>
<comment type="caution">
    <text evidence="2">The sequence shown here is derived from an EMBL/GenBank/DDBJ whole genome shotgun (WGS) entry which is preliminary data.</text>
</comment>
<sequence>MKIKKLCLLLLSVILVFAITGCGLFGPEKKTSTDAIDPPPDFDMVPIMDQDDLIVDEAASGERVGATGSLELSIYFVDGNGLVVPMGIQIPRSEGIAKETLRFMTKGGPVLSQIAGTSLEPVLPAGTEVIGMSINDGVAKIDFTKEFLNYQTKEHERQMIEAVVWTLTEFPTIESVHFMVEGHYIESMPVGGTSLEEPVSRTIGINLEVSGQANIGSPALTSHVMLYFQAVDESGKMYYVPVTRIIPRTENRLEAVIAETLRGPLQDNLYSATIPTTKINTINRTGTNLHVDFDDRLTTYGPGSHGEFTVIQSLILGLTEIQDIDAISITINGEKPVMAEEQSVEAMTRPQVINRIGL</sequence>
<reference evidence="2 3" key="1">
    <citation type="submission" date="2016-09" db="EMBL/GenBank/DDBJ databases">
        <title>Draft genome sequence for the type strain of Desulfuribacillus alkaliarsenatis AHT28, an obligately anaerobic, sulfidogenic bacterium isolated from Russian soda lake sediments.</title>
        <authorList>
            <person name="Abin C.A."/>
            <person name="Hollibaugh J.T."/>
        </authorList>
    </citation>
    <scope>NUCLEOTIDE SEQUENCE [LARGE SCALE GENOMIC DNA]</scope>
    <source>
        <strain evidence="2 3">AHT28</strain>
    </source>
</reference>
<name>A0A1E5G5B1_9FIRM</name>
<dbReference type="Pfam" id="PF10646">
    <property type="entry name" value="Germane"/>
    <property type="match status" value="2"/>
</dbReference>
<accession>A0A1E5G5B1</accession>
<dbReference type="EMBL" id="MIJE01000001">
    <property type="protein sequence ID" value="OEF98285.1"/>
    <property type="molecule type" value="Genomic_DNA"/>
</dbReference>
<protein>
    <recommendedName>
        <fullName evidence="1">GerMN domain-containing protein</fullName>
    </recommendedName>
</protein>
<dbReference type="InterPro" id="IPR019606">
    <property type="entry name" value="GerMN"/>
</dbReference>
<evidence type="ECO:0000259" key="1">
    <source>
        <dbReference type="SMART" id="SM00909"/>
    </source>
</evidence>
<gene>
    <name evidence="2" type="ORF">BHF68_00965</name>
</gene>